<accession>A0A6G6GKM6</accession>
<evidence type="ECO:0000313" key="3">
    <source>
        <dbReference type="Proteomes" id="UP000505306"/>
    </source>
</evidence>
<dbReference type="Pfam" id="PF17963">
    <property type="entry name" value="Big_9"/>
    <property type="match status" value="1"/>
</dbReference>
<proteinExistence type="predicted"/>
<name>A0A6G6GKM6_9FLAO</name>
<sequence>MKTTVPTNRLAPSLTVYLFLICCCFATTIIGQTQAPSVTSGVTFQWEDTQSVPKDSATLSSITIDSEVFQSFAVPSSYSMTRLGPSGHGPNSILKNGTTENNSSANADWDVDALAAFQDKNLNHYFEANPNGRDICGDFEDVATTDAQLQSLYYNPGIPSNDGGIIAISERNANNCYYIAMYGIPVGGGAEQFLGDTFVRANSTQTGPLLNAPPAGVDYWNSGRVVENNGTIGIAIFSLDDLAPVGSVITRVDLLAATLDHGDGKLFILQRYAVPRTEGSCMNVEFNGSVYGDTIPEGSTFSLVSAPTPEGEAFTFNSDGSYSYTPSIGFTGDVVFEYSVCLPAPNASTCDGSTVTITYESGPGTGCECSSGNADAPALQN</sequence>
<feature type="chain" id="PRO_5026323463" evidence="1">
    <location>
        <begin position="36"/>
        <end position="381"/>
    </location>
</feature>
<reference evidence="2 3" key="1">
    <citation type="submission" date="2020-02" db="EMBL/GenBank/DDBJ databases">
        <title>Complete genome sequence of Flavobacteriaceae bacterium.</title>
        <authorList>
            <person name="Kim S.-J."/>
            <person name="Kim Y.-S."/>
            <person name="Kim K.-H."/>
        </authorList>
    </citation>
    <scope>NUCLEOTIDE SEQUENCE [LARGE SCALE GENOMIC DNA]</scope>
    <source>
        <strain evidence="2 3">RR4-40</strain>
    </source>
</reference>
<gene>
    <name evidence="2" type="ORF">G5B37_05515</name>
</gene>
<dbReference type="RefSeq" id="WP_164679070.1">
    <property type="nucleotide sequence ID" value="NZ_CP049057.1"/>
</dbReference>
<dbReference type="AlphaFoldDB" id="A0A6G6GKM6"/>
<dbReference type="EMBL" id="CP049057">
    <property type="protein sequence ID" value="QIE59040.1"/>
    <property type="molecule type" value="Genomic_DNA"/>
</dbReference>
<keyword evidence="3" id="KW-1185">Reference proteome</keyword>
<keyword evidence="1" id="KW-0732">Signal</keyword>
<organism evidence="2 3">
    <name type="scientific">Rasiella rasia</name>
    <dbReference type="NCBI Taxonomy" id="2744027"/>
    <lineage>
        <taxon>Bacteria</taxon>
        <taxon>Pseudomonadati</taxon>
        <taxon>Bacteroidota</taxon>
        <taxon>Flavobacteriia</taxon>
        <taxon>Flavobacteriales</taxon>
        <taxon>Flavobacteriaceae</taxon>
        <taxon>Rasiella</taxon>
    </lineage>
</organism>
<dbReference type="KEGG" id="mgel:G5B37_05515"/>
<evidence type="ECO:0000313" key="2">
    <source>
        <dbReference type="EMBL" id="QIE59040.1"/>
    </source>
</evidence>
<dbReference type="Proteomes" id="UP000505306">
    <property type="component" value="Chromosome"/>
</dbReference>
<evidence type="ECO:0000256" key="1">
    <source>
        <dbReference type="SAM" id="SignalP"/>
    </source>
</evidence>
<protein>
    <submittedName>
        <fullName evidence="2">Uncharacterized protein</fullName>
    </submittedName>
</protein>
<feature type="signal peptide" evidence="1">
    <location>
        <begin position="1"/>
        <end position="35"/>
    </location>
</feature>